<feature type="compositionally biased region" description="Polar residues" evidence="1">
    <location>
        <begin position="1524"/>
        <end position="1541"/>
    </location>
</feature>
<feature type="compositionally biased region" description="Basic and acidic residues" evidence="1">
    <location>
        <begin position="75"/>
        <end position="94"/>
    </location>
</feature>
<feature type="region of interest" description="Disordered" evidence="1">
    <location>
        <begin position="1522"/>
        <end position="1545"/>
    </location>
</feature>
<feature type="compositionally biased region" description="Basic and acidic residues" evidence="1">
    <location>
        <begin position="1280"/>
        <end position="1290"/>
    </location>
</feature>
<reference evidence="2" key="2">
    <citation type="submission" date="2017-12" db="EMBL/GenBank/DDBJ databases">
        <title>WGS assembly of Marchantia polymorpha.</title>
        <authorList>
            <person name="Bowman J.L."/>
            <person name="Kohchi T."/>
            <person name="Yamato K.T."/>
            <person name="Jenkins J."/>
            <person name="Shu S."/>
            <person name="Ishizaki K."/>
            <person name="Yamaoka S."/>
            <person name="Nishihama R."/>
            <person name="Nakamura Y."/>
            <person name="Berger F."/>
            <person name="Adam C."/>
            <person name="Aki S.S."/>
            <person name="Althoff F."/>
            <person name="Araki T."/>
            <person name="Arteaga-Vazquez M.A."/>
            <person name="Balasubrmanian S."/>
            <person name="Bauer D."/>
            <person name="Boehm C.R."/>
            <person name="Briginshaw L."/>
            <person name="Caballero-Perez J."/>
            <person name="Catarino B."/>
            <person name="Chen F."/>
            <person name="Chiyoda S."/>
            <person name="Chovatia M."/>
            <person name="Davies K.M."/>
            <person name="Delmans M."/>
            <person name="Demura T."/>
            <person name="Dierschke T."/>
            <person name="Dolan L."/>
            <person name="Dorantes-Acosta A.E."/>
            <person name="Eklund D.M."/>
            <person name="Florent S.N."/>
            <person name="Flores-Sandoval E."/>
            <person name="Fujiyama A."/>
            <person name="Fukuzawa H."/>
            <person name="Galik B."/>
            <person name="Grimanelli D."/>
            <person name="Grimwood J."/>
            <person name="Grossniklaus U."/>
            <person name="Hamada T."/>
            <person name="Haseloff J."/>
            <person name="Hetherington A.J."/>
            <person name="Higo A."/>
            <person name="Hirakawa Y."/>
            <person name="Hundley H.N."/>
            <person name="Ikeda Y."/>
            <person name="Inoue K."/>
            <person name="Inoue S."/>
            <person name="Ishida S."/>
            <person name="Jia Q."/>
            <person name="Kakita M."/>
            <person name="Kanazawa T."/>
            <person name="Kawai Y."/>
            <person name="Kawashima T."/>
            <person name="Kennedy M."/>
            <person name="Kinose K."/>
            <person name="Kinoshita T."/>
            <person name="Kohara Y."/>
            <person name="Koide E."/>
            <person name="Komatsu K."/>
            <person name="Kopischke S."/>
            <person name="Kubo M."/>
            <person name="Kyozuka J."/>
            <person name="Lagercrantz U."/>
            <person name="Lin S.S."/>
            <person name="Lindquist E."/>
            <person name="Lipzen A.M."/>
            <person name="Lu C."/>
            <person name="Luna E.D."/>
            <person name="Martienssen R.A."/>
            <person name="Minamino N."/>
            <person name="Mizutani M."/>
            <person name="Mizutani M."/>
            <person name="Mochizuki N."/>
            <person name="Monte I."/>
            <person name="Mosher R."/>
            <person name="Nagasaki H."/>
            <person name="Nakagami H."/>
            <person name="Naramoto S."/>
            <person name="Nishitani K."/>
            <person name="Ohtani M."/>
            <person name="Okamoto T."/>
            <person name="Okumura M."/>
            <person name="Phillips J."/>
            <person name="Pollak B."/>
            <person name="Reinders A."/>
            <person name="Roevekamp M."/>
            <person name="Sano R."/>
            <person name="Sawa S."/>
            <person name="Schmid M.W."/>
            <person name="Shirakawa M."/>
            <person name="Solano R."/>
            <person name="Spunde A."/>
            <person name="Suetsugu N."/>
            <person name="Sugano S."/>
            <person name="Sugiyama A."/>
            <person name="Sun R."/>
            <person name="Suzuki Y."/>
            <person name="Takenaka M."/>
            <person name="Takezawa D."/>
            <person name="Tomogane H."/>
            <person name="Tsuzuki M."/>
            <person name="Ueda T."/>
            <person name="Umeda M."/>
            <person name="Ward J.M."/>
            <person name="Watanabe Y."/>
            <person name="Yazaki K."/>
            <person name="Yokoyama R."/>
            <person name="Yoshitake Y."/>
            <person name="Yotsui I."/>
            <person name="Zachgo S."/>
            <person name="Schmutz J."/>
        </authorList>
    </citation>
    <scope>NUCLEOTIDE SEQUENCE [LARGE SCALE GENOMIC DNA]</scope>
    <source>
        <strain evidence="2">Tak-1</strain>
    </source>
</reference>
<name>A0A2R6X262_MARPO</name>
<feature type="compositionally biased region" description="Basic and acidic residues" evidence="1">
    <location>
        <begin position="1342"/>
        <end position="1358"/>
    </location>
</feature>
<dbReference type="EMBL" id="KZ772713">
    <property type="protein sequence ID" value="PTQ40198.1"/>
    <property type="molecule type" value="Genomic_DNA"/>
</dbReference>
<organism evidence="2 3">
    <name type="scientific">Marchantia polymorpha</name>
    <name type="common">Common liverwort</name>
    <name type="synonym">Marchantia aquatica</name>
    <dbReference type="NCBI Taxonomy" id="3197"/>
    <lineage>
        <taxon>Eukaryota</taxon>
        <taxon>Viridiplantae</taxon>
        <taxon>Streptophyta</taxon>
        <taxon>Embryophyta</taxon>
        <taxon>Marchantiophyta</taxon>
        <taxon>Marchantiopsida</taxon>
        <taxon>Marchantiidae</taxon>
        <taxon>Marchantiales</taxon>
        <taxon>Marchantiaceae</taxon>
        <taxon>Marchantia</taxon>
    </lineage>
</organism>
<evidence type="ECO:0000256" key="1">
    <source>
        <dbReference type="SAM" id="MobiDB-lite"/>
    </source>
</evidence>
<reference evidence="3" key="1">
    <citation type="journal article" date="2017" name="Cell">
        <title>Insights into land plant evolution garnered from the Marchantia polymorpha genome.</title>
        <authorList>
            <person name="Bowman J.L."/>
            <person name="Kohchi T."/>
            <person name="Yamato K.T."/>
            <person name="Jenkins J."/>
            <person name="Shu S."/>
            <person name="Ishizaki K."/>
            <person name="Yamaoka S."/>
            <person name="Nishihama R."/>
            <person name="Nakamura Y."/>
            <person name="Berger F."/>
            <person name="Adam C."/>
            <person name="Aki S.S."/>
            <person name="Althoff F."/>
            <person name="Araki T."/>
            <person name="Arteaga-Vazquez M.A."/>
            <person name="Balasubrmanian S."/>
            <person name="Barry K."/>
            <person name="Bauer D."/>
            <person name="Boehm C.R."/>
            <person name="Briginshaw L."/>
            <person name="Caballero-Perez J."/>
            <person name="Catarino B."/>
            <person name="Chen F."/>
            <person name="Chiyoda S."/>
            <person name="Chovatia M."/>
            <person name="Davies K.M."/>
            <person name="Delmans M."/>
            <person name="Demura T."/>
            <person name="Dierschke T."/>
            <person name="Dolan L."/>
            <person name="Dorantes-Acosta A.E."/>
            <person name="Eklund D.M."/>
            <person name="Florent S.N."/>
            <person name="Flores-Sandoval E."/>
            <person name="Fujiyama A."/>
            <person name="Fukuzawa H."/>
            <person name="Galik B."/>
            <person name="Grimanelli D."/>
            <person name="Grimwood J."/>
            <person name="Grossniklaus U."/>
            <person name="Hamada T."/>
            <person name="Haseloff J."/>
            <person name="Hetherington A.J."/>
            <person name="Higo A."/>
            <person name="Hirakawa Y."/>
            <person name="Hundley H.N."/>
            <person name="Ikeda Y."/>
            <person name="Inoue K."/>
            <person name="Inoue S.I."/>
            <person name="Ishida S."/>
            <person name="Jia Q."/>
            <person name="Kakita M."/>
            <person name="Kanazawa T."/>
            <person name="Kawai Y."/>
            <person name="Kawashima T."/>
            <person name="Kennedy M."/>
            <person name="Kinose K."/>
            <person name="Kinoshita T."/>
            <person name="Kohara Y."/>
            <person name="Koide E."/>
            <person name="Komatsu K."/>
            <person name="Kopischke S."/>
            <person name="Kubo M."/>
            <person name="Kyozuka J."/>
            <person name="Lagercrantz U."/>
            <person name="Lin S.S."/>
            <person name="Lindquist E."/>
            <person name="Lipzen A.M."/>
            <person name="Lu C.W."/>
            <person name="De Luna E."/>
            <person name="Martienssen R.A."/>
            <person name="Minamino N."/>
            <person name="Mizutani M."/>
            <person name="Mizutani M."/>
            <person name="Mochizuki N."/>
            <person name="Monte I."/>
            <person name="Mosher R."/>
            <person name="Nagasaki H."/>
            <person name="Nakagami H."/>
            <person name="Naramoto S."/>
            <person name="Nishitani K."/>
            <person name="Ohtani M."/>
            <person name="Okamoto T."/>
            <person name="Okumura M."/>
            <person name="Phillips J."/>
            <person name="Pollak B."/>
            <person name="Reinders A."/>
            <person name="Rovekamp M."/>
            <person name="Sano R."/>
            <person name="Sawa S."/>
            <person name="Schmid M.W."/>
            <person name="Shirakawa M."/>
            <person name="Solano R."/>
            <person name="Spunde A."/>
            <person name="Suetsugu N."/>
            <person name="Sugano S."/>
            <person name="Sugiyama A."/>
            <person name="Sun R."/>
            <person name="Suzuki Y."/>
            <person name="Takenaka M."/>
            <person name="Takezawa D."/>
            <person name="Tomogane H."/>
            <person name="Tsuzuki M."/>
            <person name="Ueda T."/>
            <person name="Umeda M."/>
            <person name="Ward J.M."/>
            <person name="Watanabe Y."/>
            <person name="Yazaki K."/>
            <person name="Yokoyama R."/>
            <person name="Yoshitake Y."/>
            <person name="Yotsui I."/>
            <person name="Zachgo S."/>
            <person name="Schmutz J."/>
        </authorList>
    </citation>
    <scope>NUCLEOTIDE SEQUENCE [LARGE SCALE GENOMIC DNA]</scope>
    <source>
        <strain evidence="3">Tak-1</strain>
    </source>
</reference>
<dbReference type="Gramene" id="Mp4g18000.1">
    <property type="protein sequence ID" value="Mp4g18000.1.cds"/>
    <property type="gene ID" value="Mp4g18000"/>
</dbReference>
<feature type="region of interest" description="Disordered" evidence="1">
    <location>
        <begin position="1209"/>
        <end position="1238"/>
    </location>
</feature>
<dbReference type="EMBL" id="KZ772713">
    <property type="protein sequence ID" value="PTQ40211.1"/>
    <property type="molecule type" value="Genomic_DNA"/>
</dbReference>
<feature type="region of interest" description="Disordered" evidence="1">
    <location>
        <begin position="66"/>
        <end position="100"/>
    </location>
</feature>
<feature type="compositionally biased region" description="Basic and acidic residues" evidence="1">
    <location>
        <begin position="19"/>
        <end position="34"/>
    </location>
</feature>
<feature type="region of interest" description="Disordered" evidence="1">
    <location>
        <begin position="1342"/>
        <end position="1366"/>
    </location>
</feature>
<feature type="compositionally biased region" description="Polar residues" evidence="1">
    <location>
        <begin position="938"/>
        <end position="956"/>
    </location>
</feature>
<feature type="compositionally biased region" description="Polar residues" evidence="1">
    <location>
        <begin position="780"/>
        <end position="796"/>
    </location>
</feature>
<feature type="region of interest" description="Disordered" evidence="1">
    <location>
        <begin position="1272"/>
        <end position="1323"/>
    </location>
</feature>
<evidence type="ECO:0000313" key="3">
    <source>
        <dbReference type="Proteomes" id="UP000244005"/>
    </source>
</evidence>
<feature type="region of interest" description="Disordered" evidence="1">
    <location>
        <begin position="765"/>
        <end position="796"/>
    </location>
</feature>
<feature type="region of interest" description="Disordered" evidence="1">
    <location>
        <begin position="1037"/>
        <end position="1061"/>
    </location>
</feature>
<gene>
    <name evidence="2" type="ORF">MARPO_0041s0081</name>
</gene>
<dbReference type="Proteomes" id="UP000244005">
    <property type="component" value="Unassembled WGS sequence"/>
</dbReference>
<feature type="compositionally biased region" description="Basic and acidic residues" evidence="1">
    <location>
        <begin position="899"/>
        <end position="908"/>
    </location>
</feature>
<feature type="compositionally biased region" description="Polar residues" evidence="1">
    <location>
        <begin position="1292"/>
        <end position="1301"/>
    </location>
</feature>
<feature type="compositionally biased region" description="Basic and acidic residues" evidence="1">
    <location>
        <begin position="882"/>
        <end position="892"/>
    </location>
</feature>
<accession>A0A2R6X262</accession>
<feature type="region of interest" description="Disordered" evidence="1">
    <location>
        <begin position="875"/>
        <end position="983"/>
    </location>
</feature>
<keyword evidence="3" id="KW-1185">Reference proteome</keyword>
<proteinExistence type="predicted"/>
<sequence>MGGSRKKLKASRLSLKARQERFFEQRRQEEKDRSIGPYTANGFSELHPEKRSLDIIGLEVLSAQPGLHQSMPDSNKVECERAGSSRSKDERESRGLPSEDLLANGSQSVQIVSDYHETDSVVSNKAKADIVKYDNVDAAVKHNAPDTSAPVVDLGFQVSGVQPGFRILDIIKNTPGDVITRRPTSELHATFNLENGYEKPDLYTPHSITKLETQDPMRCQETAETHIDSNISHEVETSCLPCFAYGMSSFYQASNQYGNGFYQPKEFVTTVQNLQEPETEFLNDCGLKIDDQLPVLKVLDRGSFSSMQNLKLELDKKPWDIFDFRPLRRVRCREKKHTNSPVNQCSFPPSLPRIESLSERDFHISPEKCPPGTKDCADIQDDDIQLKYVLTDYGTPRSVGNFQNDDESSYYTSTSSVWDVLDSTSSYCTDSDKIIYGIDEILGEWSSKLDLGALGPRNLSPLEDSVHKPTTRNGPSKSCMLHSPFIGLEGNYNEIFAENSYMIEEDETTNTVNDSNLISPHLCSIKERGSNEDHESSTTTFCSTEGEVYNMHEFGHVDFVENSENRGTTSSGTKRKFQMSIDEKEPDFLVSFQDSGTETGLPATETMTVYFPYANIPKDKRKFESIGSPNEKEEVTKRVSRLQAADVISQHSLSSQTEPFDGECPYSLNDEENLPGNAAASHEFLSRENDEENCIHQDHKFRTSSNSTNGEVEGDRVQVDDYEEDKMEVDVLLEELHQFEMKINSIPASIIMKFITENHDTLFKQQQQKACSPDEASEKLLTSSNDTGEGSNQSAHVYEPNLSNMRSTNENVQSAHVYEPNLSNMKSTSENVHVNDLRAEKMKIEILSQQLHDFELELLRARPLTQNIHTACKHQEVSSPQPEHEGVFEKNKPASGRSMESEIQRQSDKSGTLLHSNEIHREFHQRSEEGCQLHQGCPGQQSLTGSTQRTQTPTGNQKRKRVKEAETKDRNDEYNSHLEHQKVSHDLNCRQDVKKSRSDHHFRERYDEHSSVNYRHDATSQYKEKFNSHCLHKEKGLEESRDMSKHHRDMDWTSSKDYDKPKAKISSFTSCQDKLHPPGASSKCSYKKKDFSKVYHGHLQESCGSNTNQGSEGLFKTCSNSRKSEKTVCNSGAQLEADCSAKDERCELTRNKYDGHRRQTNQKSSSSDDLRVKVEALAKRETLHHHAASLTSSNRCIGRTPLRQERDFHLSKGKKRDNISQQNSSSESNSTEYSDDNISTRHEDLLEKMKSPNVRQKMDLQVSSQVNEDITRPRPYRSISDNKDENEVARCTHQQRAQISNEGDRQEENMGGLASHDQRITQGTPTINKQVGVHLQGNRYTEEVCERDPQPDYEDTKRNSRSSHLLGTWNSDRGVILGGTCASANSHRQETSVRPSFPHTHGQLPVNDDHSVKGNNDIKCSFTEVCSRETNSTELLCLGCLKTDQPHHPQCEKALLSCKYNRSSHLQLSTDQGMVKAGEEETQKSAADLRGKMDCSSQGCKVQQQVQVSDFVLHQSLEPPVETLQGQGSQPVSDGPNQDNTGGPCRTEVLKLTETQHTAHPTTDMKGGHTEQGTRIQYVTMLESFVMQLTLENKILQ</sequence>
<evidence type="ECO:0000313" key="2">
    <source>
        <dbReference type="EMBL" id="PTQ40198.1"/>
    </source>
</evidence>
<feature type="compositionally biased region" description="Basic and acidic residues" evidence="1">
    <location>
        <begin position="963"/>
        <end position="983"/>
    </location>
</feature>
<feature type="compositionally biased region" description="Basic and acidic residues" evidence="1">
    <location>
        <begin position="917"/>
        <end position="931"/>
    </location>
</feature>
<protein>
    <submittedName>
        <fullName evidence="2">Uncharacterized protein</fullName>
    </submittedName>
</protein>
<feature type="compositionally biased region" description="Low complexity" evidence="1">
    <location>
        <begin position="1220"/>
        <end position="1232"/>
    </location>
</feature>
<feature type="region of interest" description="Disordered" evidence="1">
    <location>
        <begin position="19"/>
        <end position="46"/>
    </location>
</feature>